<proteinExistence type="inferred from homology"/>
<feature type="region of interest" description="Disordered" evidence="2">
    <location>
        <begin position="1"/>
        <end position="52"/>
    </location>
</feature>
<keyword evidence="4" id="KW-1185">Reference proteome</keyword>
<feature type="compositionally biased region" description="Polar residues" evidence="2">
    <location>
        <begin position="155"/>
        <end position="165"/>
    </location>
</feature>
<evidence type="ECO:0008006" key="5">
    <source>
        <dbReference type="Google" id="ProtNLM"/>
    </source>
</evidence>
<dbReference type="PANTHER" id="PTHR46363">
    <property type="entry name" value="DEOXYRIBONUCLEASE TATDN2-RELATED"/>
    <property type="match status" value="1"/>
</dbReference>
<feature type="compositionally biased region" description="Low complexity" evidence="2">
    <location>
        <begin position="286"/>
        <end position="302"/>
    </location>
</feature>
<evidence type="ECO:0000313" key="4">
    <source>
        <dbReference type="Proteomes" id="UP000186922"/>
    </source>
</evidence>
<sequence>MATEDREVSVLINKDTKKTDDTGKKPRMRSPSQSPTTVRRAEELLGSGEDREKWKSSNMKWTRNIEEGFFSKIEKQFDASVNGYGADNGIDLDLSCCTEDDSQSSSSSSYPVPADPAVVAAEYWQEVTAKATVTKPSSRNQTVPQEPTPHHNAIIHSSSGSFNNDRSLSESPASSLRSAEPASGTLILQRNHNTMPATTNYPPRLDVAPSLNTVNGYGDQRQPARSPGILPYNPSPSQRMSGGGGRIQTGYLRNSRVDNERPSFDLNDRNDRYSRDRDDYGDSRGRNNYSSNYNNSSNRSSGEIGLGPYESMFRNPLPGNVKFIDSHAHWCFTIKKLQSQGVENYHDLRKRYPEMFPPSYGGSIQVFCLPLYLKSYDHWHRKLIEDTEDELWFTYGCHPNFVDDWTEDIRSGMQYSMKMAAERGRLVGLGEIGLDYNRQNNNEKKKRLQRDIFKLQLEMAVRMDLPLVIHCRNDESPGGNNQAEIDCFDIMKQCVPHQWKIHRHCFRGNYNEASKWDEAFPNVQFGFTPCIGGNKDVMARDAVKNLPLEKMLLETDAPYYTPAAMSNFPVESSGDKQPRKVAIPGGIALVTAHEISRIKDIPLETVCSVTRENTIKLYGLNISI</sequence>
<dbReference type="OrthoDB" id="9980814at2759"/>
<protein>
    <recommendedName>
        <fullName evidence="5">TatD</fullName>
    </recommendedName>
</protein>
<dbReference type="SUPFAM" id="SSF51556">
    <property type="entry name" value="Metallo-dependent hydrolases"/>
    <property type="match status" value="1"/>
</dbReference>
<feature type="compositionally biased region" description="Basic and acidic residues" evidence="2">
    <location>
        <begin position="39"/>
        <end position="52"/>
    </location>
</feature>
<dbReference type="STRING" id="947166.A0A1D1V4R3"/>
<comment type="caution">
    <text evidence="3">The sequence shown here is derived from an EMBL/GenBank/DDBJ whole genome shotgun (WGS) entry which is preliminary data.</text>
</comment>
<feature type="region of interest" description="Disordered" evidence="2">
    <location>
        <begin position="132"/>
        <end position="180"/>
    </location>
</feature>
<evidence type="ECO:0000256" key="1">
    <source>
        <dbReference type="ARBA" id="ARBA00009275"/>
    </source>
</evidence>
<comment type="similarity">
    <text evidence="1">Belongs to the metallo-dependent hydrolases superfamily. TatD-type hydrolase family.</text>
</comment>
<name>A0A1D1V4R3_RAMVA</name>
<reference evidence="3 4" key="1">
    <citation type="journal article" date="2016" name="Nat. Commun.">
        <title>Extremotolerant tardigrade genome and improved radiotolerance of human cultured cells by tardigrade-unique protein.</title>
        <authorList>
            <person name="Hashimoto T."/>
            <person name="Horikawa D.D."/>
            <person name="Saito Y."/>
            <person name="Kuwahara H."/>
            <person name="Kozuka-Hata H."/>
            <person name="Shin-I T."/>
            <person name="Minakuchi Y."/>
            <person name="Ohishi K."/>
            <person name="Motoyama A."/>
            <person name="Aizu T."/>
            <person name="Enomoto A."/>
            <person name="Kondo K."/>
            <person name="Tanaka S."/>
            <person name="Hara Y."/>
            <person name="Koshikawa S."/>
            <person name="Sagara H."/>
            <person name="Miura T."/>
            <person name="Yokobori S."/>
            <person name="Miyagawa K."/>
            <person name="Suzuki Y."/>
            <person name="Kubo T."/>
            <person name="Oyama M."/>
            <person name="Kohara Y."/>
            <person name="Fujiyama A."/>
            <person name="Arakawa K."/>
            <person name="Katayama T."/>
            <person name="Toyoda A."/>
            <person name="Kunieda T."/>
        </authorList>
    </citation>
    <scope>NUCLEOTIDE SEQUENCE [LARGE SCALE GENOMIC DNA]</scope>
    <source>
        <strain evidence="3 4">YOKOZUNA-1</strain>
    </source>
</reference>
<feature type="compositionally biased region" description="Basic and acidic residues" evidence="2">
    <location>
        <begin position="1"/>
        <end position="24"/>
    </location>
</feature>
<dbReference type="InterPro" id="IPR032466">
    <property type="entry name" value="Metal_Hydrolase"/>
</dbReference>
<evidence type="ECO:0000313" key="3">
    <source>
        <dbReference type="EMBL" id="GAU93478.1"/>
    </source>
</evidence>
<feature type="compositionally biased region" description="Polar residues" evidence="2">
    <location>
        <begin position="134"/>
        <end position="145"/>
    </location>
</feature>
<dbReference type="GO" id="GO:0016788">
    <property type="term" value="F:hydrolase activity, acting on ester bonds"/>
    <property type="evidence" value="ECO:0007669"/>
    <property type="project" value="InterPro"/>
</dbReference>
<dbReference type="Gene3D" id="3.20.20.140">
    <property type="entry name" value="Metal-dependent hydrolases"/>
    <property type="match status" value="1"/>
</dbReference>
<dbReference type="Pfam" id="PF01026">
    <property type="entry name" value="TatD_DNase"/>
    <property type="match status" value="1"/>
</dbReference>
<accession>A0A1D1V4R3</accession>
<evidence type="ECO:0000256" key="2">
    <source>
        <dbReference type="SAM" id="MobiDB-lite"/>
    </source>
</evidence>
<dbReference type="Proteomes" id="UP000186922">
    <property type="component" value="Unassembled WGS sequence"/>
</dbReference>
<feature type="compositionally biased region" description="Low complexity" evidence="2">
    <location>
        <begin position="169"/>
        <end position="180"/>
    </location>
</feature>
<dbReference type="InterPro" id="IPR001130">
    <property type="entry name" value="TatD-like"/>
</dbReference>
<feature type="region of interest" description="Disordered" evidence="2">
    <location>
        <begin position="194"/>
        <end position="302"/>
    </location>
</feature>
<dbReference type="EMBL" id="BDGG01000002">
    <property type="protein sequence ID" value="GAU93478.1"/>
    <property type="molecule type" value="Genomic_DNA"/>
</dbReference>
<feature type="compositionally biased region" description="Basic and acidic residues" evidence="2">
    <location>
        <begin position="255"/>
        <end position="285"/>
    </location>
</feature>
<dbReference type="PANTHER" id="PTHR46363:SF1">
    <property type="entry name" value="DEOXYRIBONUCLEASE TATDN2-RELATED"/>
    <property type="match status" value="1"/>
</dbReference>
<dbReference type="CDD" id="cd01310">
    <property type="entry name" value="TatD_DNAse"/>
    <property type="match status" value="1"/>
</dbReference>
<gene>
    <name evidence="3" type="primary">RvY_05413-1</name>
    <name evidence="3" type="synonym">RvY_05413.1</name>
    <name evidence="3" type="ORF">RvY_05413</name>
</gene>
<dbReference type="AlphaFoldDB" id="A0A1D1V4R3"/>
<organism evidence="3 4">
    <name type="scientific">Ramazzottius varieornatus</name>
    <name type="common">Water bear</name>
    <name type="synonym">Tardigrade</name>
    <dbReference type="NCBI Taxonomy" id="947166"/>
    <lineage>
        <taxon>Eukaryota</taxon>
        <taxon>Metazoa</taxon>
        <taxon>Ecdysozoa</taxon>
        <taxon>Tardigrada</taxon>
        <taxon>Eutardigrada</taxon>
        <taxon>Parachela</taxon>
        <taxon>Hypsibioidea</taxon>
        <taxon>Ramazzottiidae</taxon>
        <taxon>Ramazzottius</taxon>
    </lineage>
</organism>